<comment type="caution">
    <text evidence="2">The sequence shown here is derived from an EMBL/GenBank/DDBJ whole genome shotgun (WGS) entry which is preliminary data.</text>
</comment>
<dbReference type="Proteomes" id="UP000325081">
    <property type="component" value="Unassembled WGS sequence"/>
</dbReference>
<dbReference type="AlphaFoldDB" id="A0A5A7R2J4"/>
<feature type="compositionally biased region" description="Low complexity" evidence="1">
    <location>
        <begin position="62"/>
        <end position="73"/>
    </location>
</feature>
<feature type="region of interest" description="Disordered" evidence="1">
    <location>
        <begin position="30"/>
        <end position="172"/>
    </location>
</feature>
<dbReference type="EMBL" id="BKCP01009737">
    <property type="protein sequence ID" value="GER51570.1"/>
    <property type="molecule type" value="Genomic_DNA"/>
</dbReference>
<feature type="compositionally biased region" description="Polar residues" evidence="1">
    <location>
        <begin position="49"/>
        <end position="61"/>
    </location>
</feature>
<protein>
    <submittedName>
        <fullName evidence="2">GTP-binding protein Obg/CgtA</fullName>
    </submittedName>
</protein>
<evidence type="ECO:0000313" key="3">
    <source>
        <dbReference type="Proteomes" id="UP000325081"/>
    </source>
</evidence>
<name>A0A5A7R2J4_STRAF</name>
<evidence type="ECO:0000256" key="1">
    <source>
        <dbReference type="SAM" id="MobiDB-lite"/>
    </source>
</evidence>
<proteinExistence type="predicted"/>
<evidence type="ECO:0000313" key="2">
    <source>
        <dbReference type="EMBL" id="GER51570.1"/>
    </source>
</evidence>
<sequence>MTPDSHHNMKFGTIHSTITVDQIMFCQHEARNSRPKPTNQNPPEYHLPFQQQAPSKNSGVLKQTAPTQTPKTTHPISPSRLDATAADEAHRSPHQGPTGPRHELAAKKPDPKKLPKQRSEPVAMESQRLFGHPQPAAEPPGTRREGPSRHQSTTPDPNWVEVAEKTPAGGRI</sequence>
<organism evidence="2 3">
    <name type="scientific">Striga asiatica</name>
    <name type="common">Asiatic witchweed</name>
    <name type="synonym">Buchnera asiatica</name>
    <dbReference type="NCBI Taxonomy" id="4170"/>
    <lineage>
        <taxon>Eukaryota</taxon>
        <taxon>Viridiplantae</taxon>
        <taxon>Streptophyta</taxon>
        <taxon>Embryophyta</taxon>
        <taxon>Tracheophyta</taxon>
        <taxon>Spermatophyta</taxon>
        <taxon>Magnoliopsida</taxon>
        <taxon>eudicotyledons</taxon>
        <taxon>Gunneridae</taxon>
        <taxon>Pentapetalae</taxon>
        <taxon>asterids</taxon>
        <taxon>lamiids</taxon>
        <taxon>Lamiales</taxon>
        <taxon>Orobanchaceae</taxon>
        <taxon>Buchnereae</taxon>
        <taxon>Striga</taxon>
    </lineage>
</organism>
<reference evidence="3" key="1">
    <citation type="journal article" date="2019" name="Curr. Biol.">
        <title>Genome Sequence of Striga asiatica Provides Insight into the Evolution of Plant Parasitism.</title>
        <authorList>
            <person name="Yoshida S."/>
            <person name="Kim S."/>
            <person name="Wafula E.K."/>
            <person name="Tanskanen J."/>
            <person name="Kim Y.M."/>
            <person name="Honaas L."/>
            <person name="Yang Z."/>
            <person name="Spallek T."/>
            <person name="Conn C.E."/>
            <person name="Ichihashi Y."/>
            <person name="Cheong K."/>
            <person name="Cui S."/>
            <person name="Der J.P."/>
            <person name="Gundlach H."/>
            <person name="Jiao Y."/>
            <person name="Hori C."/>
            <person name="Ishida J.K."/>
            <person name="Kasahara H."/>
            <person name="Kiba T."/>
            <person name="Kim M.S."/>
            <person name="Koo N."/>
            <person name="Laohavisit A."/>
            <person name="Lee Y.H."/>
            <person name="Lumba S."/>
            <person name="McCourt P."/>
            <person name="Mortimer J.C."/>
            <person name="Mutuku J.M."/>
            <person name="Nomura T."/>
            <person name="Sasaki-Sekimoto Y."/>
            <person name="Seto Y."/>
            <person name="Wang Y."/>
            <person name="Wakatake T."/>
            <person name="Sakakibara H."/>
            <person name="Demura T."/>
            <person name="Yamaguchi S."/>
            <person name="Yoneyama K."/>
            <person name="Manabe R.I."/>
            <person name="Nelson D.C."/>
            <person name="Schulman A.H."/>
            <person name="Timko M.P."/>
            <person name="dePamphilis C.W."/>
            <person name="Choi D."/>
            <person name="Shirasu K."/>
        </authorList>
    </citation>
    <scope>NUCLEOTIDE SEQUENCE [LARGE SCALE GENOMIC DNA]</scope>
    <source>
        <strain evidence="3">cv. UVA1</strain>
    </source>
</reference>
<gene>
    <name evidence="2" type="ORF">STAS_28962</name>
</gene>
<feature type="compositionally biased region" description="Basic and acidic residues" evidence="1">
    <location>
        <begin position="100"/>
        <end position="119"/>
    </location>
</feature>
<accession>A0A5A7R2J4</accession>
<keyword evidence="3" id="KW-1185">Reference proteome</keyword>